<dbReference type="CDD" id="cd02248">
    <property type="entry name" value="Peptidase_C1A"/>
    <property type="match status" value="1"/>
</dbReference>
<dbReference type="InterPro" id="IPR000169">
    <property type="entry name" value="Pept_cys_AS"/>
</dbReference>
<protein>
    <submittedName>
        <fullName evidence="7">Uncharacterized protein</fullName>
    </submittedName>
</protein>
<dbReference type="PROSITE" id="PS00139">
    <property type="entry name" value="THIOL_PROTEASE_CYS"/>
    <property type="match status" value="1"/>
</dbReference>
<gene>
    <name evidence="7" type="ORF">CCMP2556_LOCUS289</name>
</gene>
<keyword evidence="3" id="KW-1015">Disulfide bond</keyword>
<feature type="chain" id="PRO_5045391386" evidence="4">
    <location>
        <begin position="20"/>
        <end position="388"/>
    </location>
</feature>
<evidence type="ECO:0000256" key="4">
    <source>
        <dbReference type="SAM" id="SignalP"/>
    </source>
</evidence>
<dbReference type="SMART" id="SM00645">
    <property type="entry name" value="Pept_C1"/>
    <property type="match status" value="1"/>
</dbReference>
<evidence type="ECO:0000256" key="3">
    <source>
        <dbReference type="ARBA" id="ARBA00023157"/>
    </source>
</evidence>
<dbReference type="SMART" id="SM00848">
    <property type="entry name" value="Inhibitor_I29"/>
    <property type="match status" value="1"/>
</dbReference>
<organism evidence="7 8">
    <name type="scientific">Durusdinium trenchii</name>
    <dbReference type="NCBI Taxonomy" id="1381693"/>
    <lineage>
        <taxon>Eukaryota</taxon>
        <taxon>Sar</taxon>
        <taxon>Alveolata</taxon>
        <taxon>Dinophyceae</taxon>
        <taxon>Suessiales</taxon>
        <taxon>Symbiodiniaceae</taxon>
        <taxon>Durusdinium</taxon>
    </lineage>
</organism>
<dbReference type="InterPro" id="IPR013201">
    <property type="entry name" value="Prot_inhib_I29"/>
</dbReference>
<feature type="domain" description="Peptidase C1A papain C-terminal" evidence="5">
    <location>
        <begin position="112"/>
        <end position="355"/>
    </location>
</feature>
<keyword evidence="4" id="KW-0732">Signal</keyword>
<dbReference type="InterPro" id="IPR038765">
    <property type="entry name" value="Papain-like_cys_pep_sf"/>
</dbReference>
<evidence type="ECO:0000259" key="6">
    <source>
        <dbReference type="SMART" id="SM00848"/>
    </source>
</evidence>
<comment type="similarity">
    <text evidence="1">Belongs to the peptidase C1 family.</text>
</comment>
<dbReference type="PRINTS" id="PR00705">
    <property type="entry name" value="PAPAIN"/>
</dbReference>
<keyword evidence="8" id="KW-1185">Reference proteome</keyword>
<dbReference type="InterPro" id="IPR000668">
    <property type="entry name" value="Peptidase_C1A_C"/>
</dbReference>
<evidence type="ECO:0000313" key="7">
    <source>
        <dbReference type="EMBL" id="CAK8985821.1"/>
    </source>
</evidence>
<evidence type="ECO:0000256" key="1">
    <source>
        <dbReference type="ARBA" id="ARBA00008455"/>
    </source>
</evidence>
<evidence type="ECO:0000313" key="8">
    <source>
        <dbReference type="Proteomes" id="UP001642484"/>
    </source>
</evidence>
<dbReference type="PANTHER" id="PTHR12411">
    <property type="entry name" value="CYSTEINE PROTEASE FAMILY C1-RELATED"/>
    <property type="match status" value="1"/>
</dbReference>
<dbReference type="Pfam" id="PF08246">
    <property type="entry name" value="Inhibitor_I29"/>
    <property type="match status" value="1"/>
</dbReference>
<evidence type="ECO:0000256" key="2">
    <source>
        <dbReference type="ARBA" id="ARBA00023145"/>
    </source>
</evidence>
<proteinExistence type="inferred from homology"/>
<evidence type="ECO:0000259" key="5">
    <source>
        <dbReference type="SMART" id="SM00645"/>
    </source>
</evidence>
<name>A0ABP0H8H5_9DINO</name>
<dbReference type="Gene3D" id="3.90.70.10">
    <property type="entry name" value="Cysteine proteinases"/>
    <property type="match status" value="1"/>
</dbReference>
<reference evidence="7 8" key="1">
    <citation type="submission" date="2024-02" db="EMBL/GenBank/DDBJ databases">
        <authorList>
            <person name="Chen Y."/>
            <person name="Shah S."/>
            <person name="Dougan E. K."/>
            <person name="Thang M."/>
            <person name="Chan C."/>
        </authorList>
    </citation>
    <scope>NUCLEOTIDE SEQUENCE [LARGE SCALE GENOMIC DNA]</scope>
</reference>
<dbReference type="SUPFAM" id="SSF54001">
    <property type="entry name" value="Cysteine proteinases"/>
    <property type="match status" value="1"/>
</dbReference>
<dbReference type="EMBL" id="CAXAMN010000004">
    <property type="protein sequence ID" value="CAK8985821.1"/>
    <property type="molecule type" value="Genomic_DNA"/>
</dbReference>
<keyword evidence="2" id="KW-0865">Zymogen</keyword>
<comment type="caution">
    <text evidence="7">The sequence shown here is derived from an EMBL/GenBank/DDBJ whole genome shotgun (WGS) entry which is preliminary data.</text>
</comment>
<feature type="domain" description="Cathepsin propeptide inhibitor" evidence="6">
    <location>
        <begin position="27"/>
        <end position="85"/>
    </location>
</feature>
<accession>A0ABP0H8H5</accession>
<dbReference type="Proteomes" id="UP001642484">
    <property type="component" value="Unassembled WGS sequence"/>
</dbReference>
<dbReference type="Pfam" id="PF00112">
    <property type="entry name" value="Peptidase_C1"/>
    <property type="match status" value="1"/>
</dbReference>
<dbReference type="InterPro" id="IPR039417">
    <property type="entry name" value="Peptidase_C1A_papain-like"/>
</dbReference>
<sequence>MTLLALALLPLAAGTVVRPADLPEEEFDNFIAKYHRNYTRHSPDYLERLSIFRTRFNEAQRLNALPGRGWRAGMTPLADYTDKELKQIRGWKGARRSSSGRSNLNLLQNDDLPENWQKWRNLKTLQVIANQGSCGSCWAVTSATILNAHREIYRNATELLSPQELVNCVPNPQNCGGSGGCEGATVELAMAYTMRNGLSKETDQPYAGSDQQCLNNGHALLELSGSDDFADSGVRMATSKSVGLHTLHMQGWEKLPENKYEPLKRALVTKGPVAVSVSADGWELYMSGIFGDCPRDAVIDHAVTLIAYGQEYKTKYWTIQNSWGDSFGEQGTMRLLRQDQEEDHCGTDYQPQMGTGCDGGPASVQVCGMPGALRGPKPRRCRGKGSEK</sequence>
<dbReference type="InterPro" id="IPR013128">
    <property type="entry name" value="Peptidase_C1A"/>
</dbReference>
<feature type="signal peptide" evidence="4">
    <location>
        <begin position="1"/>
        <end position="19"/>
    </location>
</feature>